<name>A0A2Z6MKP7_TRISU</name>
<accession>A0A2Z6MKP7</accession>
<reference evidence="2" key="1">
    <citation type="journal article" date="2017" name="Front. Plant Sci.">
        <title>Climate Clever Clovers: New Paradigm to Reduce the Environmental Footprint of Ruminants by Breeding Low Methanogenic Forages Utilizing Haplotype Variation.</title>
        <authorList>
            <person name="Kaur P."/>
            <person name="Appels R."/>
            <person name="Bayer P.E."/>
            <person name="Keeble-Gagnere G."/>
            <person name="Wang J."/>
            <person name="Hirakawa H."/>
            <person name="Shirasawa K."/>
            <person name="Vercoe P."/>
            <person name="Stefanova K."/>
            <person name="Durmic Z."/>
            <person name="Nichols P."/>
            <person name="Revell C."/>
            <person name="Isobe S.N."/>
            <person name="Edwards D."/>
            <person name="Erskine W."/>
        </authorList>
    </citation>
    <scope>NUCLEOTIDE SEQUENCE [LARGE SCALE GENOMIC DNA]</scope>
    <source>
        <strain evidence="2">cv. Daliak</strain>
    </source>
</reference>
<gene>
    <name evidence="1" type="ORF">TSUD_35450</name>
</gene>
<dbReference type="EMBL" id="DF973280">
    <property type="protein sequence ID" value="GAU23875.1"/>
    <property type="molecule type" value="Genomic_DNA"/>
</dbReference>
<organism evidence="1 2">
    <name type="scientific">Trifolium subterraneum</name>
    <name type="common">Subterranean clover</name>
    <dbReference type="NCBI Taxonomy" id="3900"/>
    <lineage>
        <taxon>Eukaryota</taxon>
        <taxon>Viridiplantae</taxon>
        <taxon>Streptophyta</taxon>
        <taxon>Embryophyta</taxon>
        <taxon>Tracheophyta</taxon>
        <taxon>Spermatophyta</taxon>
        <taxon>Magnoliopsida</taxon>
        <taxon>eudicotyledons</taxon>
        <taxon>Gunneridae</taxon>
        <taxon>Pentapetalae</taxon>
        <taxon>rosids</taxon>
        <taxon>fabids</taxon>
        <taxon>Fabales</taxon>
        <taxon>Fabaceae</taxon>
        <taxon>Papilionoideae</taxon>
        <taxon>50 kb inversion clade</taxon>
        <taxon>NPAAA clade</taxon>
        <taxon>Hologalegina</taxon>
        <taxon>IRL clade</taxon>
        <taxon>Trifolieae</taxon>
        <taxon>Trifolium</taxon>
    </lineage>
</organism>
<dbReference type="Proteomes" id="UP000242715">
    <property type="component" value="Unassembled WGS sequence"/>
</dbReference>
<evidence type="ECO:0000313" key="1">
    <source>
        <dbReference type="EMBL" id="GAU23875.1"/>
    </source>
</evidence>
<protein>
    <submittedName>
        <fullName evidence="1">Uncharacterized protein</fullName>
    </submittedName>
</protein>
<evidence type="ECO:0000313" key="2">
    <source>
        <dbReference type="Proteomes" id="UP000242715"/>
    </source>
</evidence>
<dbReference type="AlphaFoldDB" id="A0A2Z6MKP7"/>
<sequence>MRRNRELATASSRRKRVVKAHVKCQPEPLEVETFEIGGACRGSGGGVKNEEIHEAQFEPEEEVKQSVDHFVIYKIIEAHI</sequence>
<keyword evidence="2" id="KW-1185">Reference proteome</keyword>
<proteinExistence type="predicted"/>